<accession>A0A8H5HLM2</accession>
<reference evidence="3 4" key="1">
    <citation type="journal article" date="2020" name="ISME J.">
        <title>Uncovering the hidden diversity of litter-decomposition mechanisms in mushroom-forming fungi.</title>
        <authorList>
            <person name="Floudas D."/>
            <person name="Bentzer J."/>
            <person name="Ahren D."/>
            <person name="Johansson T."/>
            <person name="Persson P."/>
            <person name="Tunlid A."/>
        </authorList>
    </citation>
    <scope>NUCLEOTIDE SEQUENCE [LARGE SCALE GENOMIC DNA]</scope>
    <source>
        <strain evidence="3 4">CBS 406.79</strain>
    </source>
</reference>
<dbReference type="Pfam" id="PF00106">
    <property type="entry name" value="adh_short"/>
    <property type="match status" value="2"/>
</dbReference>
<keyword evidence="2" id="KW-0560">Oxidoreductase</keyword>
<dbReference type="InterPro" id="IPR036291">
    <property type="entry name" value="NAD(P)-bd_dom_sf"/>
</dbReference>
<dbReference type="Proteomes" id="UP000518752">
    <property type="component" value="Unassembled WGS sequence"/>
</dbReference>
<dbReference type="OrthoDB" id="2102561at2759"/>
<comment type="caution">
    <text evidence="3">The sequence shown here is derived from an EMBL/GenBank/DDBJ whole genome shotgun (WGS) entry which is preliminary data.</text>
</comment>
<dbReference type="InterPro" id="IPR002347">
    <property type="entry name" value="SDR_fam"/>
</dbReference>
<name>A0A8H5HLM2_9AGAR</name>
<gene>
    <name evidence="3" type="ORF">D9757_006777</name>
</gene>
<dbReference type="PRINTS" id="PR00080">
    <property type="entry name" value="SDRFAMILY"/>
</dbReference>
<keyword evidence="4" id="KW-1185">Reference proteome</keyword>
<evidence type="ECO:0000256" key="1">
    <source>
        <dbReference type="ARBA" id="ARBA00006484"/>
    </source>
</evidence>
<protein>
    <recommendedName>
        <fullName evidence="5">NAD(P)-binding protein</fullName>
    </recommendedName>
</protein>
<evidence type="ECO:0008006" key="5">
    <source>
        <dbReference type="Google" id="ProtNLM"/>
    </source>
</evidence>
<organism evidence="3 4">
    <name type="scientific">Collybiopsis confluens</name>
    <dbReference type="NCBI Taxonomy" id="2823264"/>
    <lineage>
        <taxon>Eukaryota</taxon>
        <taxon>Fungi</taxon>
        <taxon>Dikarya</taxon>
        <taxon>Basidiomycota</taxon>
        <taxon>Agaricomycotina</taxon>
        <taxon>Agaricomycetes</taxon>
        <taxon>Agaricomycetidae</taxon>
        <taxon>Agaricales</taxon>
        <taxon>Marasmiineae</taxon>
        <taxon>Omphalotaceae</taxon>
        <taxon>Collybiopsis</taxon>
    </lineage>
</organism>
<dbReference type="EMBL" id="JAACJN010000039">
    <property type="protein sequence ID" value="KAF5385585.1"/>
    <property type="molecule type" value="Genomic_DNA"/>
</dbReference>
<dbReference type="Gene3D" id="3.40.50.720">
    <property type="entry name" value="NAD(P)-binding Rossmann-like Domain"/>
    <property type="match status" value="2"/>
</dbReference>
<dbReference type="PANTHER" id="PTHR44169:SF6">
    <property type="entry name" value="NADPH-DEPENDENT 1-ACYLDIHYDROXYACETONE PHOSPHATE REDUCTASE"/>
    <property type="match status" value="1"/>
</dbReference>
<sequence length="714" mass="78390">MSASAPVVFITGCTIGGIGAALCQVFASRGCTVYASARSRSSMEGEELSHPKIHKLLVDVTSEESIKSAVDEIYRNEGRIDVVISNAGSPGVGPLLDIPIEHTRSVMDTNYFGFVRLCNNIAPRMAAQPNSKYGQSKGLIVAIGSIVGEFAFPWMGVYNASKAALHLYAEPWKWSADPLEWMSCSSLQELCQVFASRGCTVYASARSQKAMEGESLSHPNIHKLLVDVTSDESVKLAVDEIYKQEGRIDVVISNAGLPGIGPLLDVPIDYIQSVMDTNFFGLVRLCNNIIPRMARSSPKDGQSKGLVVAIGSILGEFGTPWTGMYNASKAALHSYTETLEMECRPLGVNVMLVAPGSIVSNIANNAAKTEHHEPSPDSLYKSFTSSITHVMFQSQKLEYGAMPTRDFALQLADYVVDKRTGKVVTNPARYVTMGGSTWVYKAFKWMPRLKVYDVLWNSLKLTSLDERFTIASDSILSRSISHLTTENLQPIDGHRPSPENKSNLFSQTHISFAPVTSTGTANGVTENTFGTIRSEDMLLVAGNSSIPHHISTYHFKPNLSICTSGIALTKSQVSDIASVLCPTDVKACGGNPVTGLNFFLALKRIRSQLIPYTDESTGKEKILFALIYFPFFNDEPVHQLHWTRDGVQKWWKIYGSCNSTKTVETKSIRYPSWASLPEWMAEELRSGTLCIKDYRRLLEPVSNNSAPLKETETA</sequence>
<comment type="similarity">
    <text evidence="1">Belongs to the short-chain dehydrogenases/reductases (SDR) family.</text>
</comment>
<dbReference type="GO" id="GO:0005783">
    <property type="term" value="C:endoplasmic reticulum"/>
    <property type="evidence" value="ECO:0007669"/>
    <property type="project" value="TreeGrafter"/>
</dbReference>
<evidence type="ECO:0000313" key="3">
    <source>
        <dbReference type="EMBL" id="KAF5385585.1"/>
    </source>
</evidence>
<dbReference type="GO" id="GO:0016491">
    <property type="term" value="F:oxidoreductase activity"/>
    <property type="evidence" value="ECO:0007669"/>
    <property type="project" value="UniProtKB-KW"/>
</dbReference>
<dbReference type="SUPFAM" id="SSF51735">
    <property type="entry name" value="NAD(P)-binding Rossmann-fold domains"/>
    <property type="match status" value="2"/>
</dbReference>
<dbReference type="AlphaFoldDB" id="A0A8H5HLM2"/>
<dbReference type="PANTHER" id="PTHR44169">
    <property type="entry name" value="NADPH-DEPENDENT 1-ACYLDIHYDROXYACETONE PHOSPHATE REDUCTASE"/>
    <property type="match status" value="1"/>
</dbReference>
<evidence type="ECO:0000256" key="2">
    <source>
        <dbReference type="ARBA" id="ARBA00023002"/>
    </source>
</evidence>
<evidence type="ECO:0000313" key="4">
    <source>
        <dbReference type="Proteomes" id="UP000518752"/>
    </source>
</evidence>
<proteinExistence type="inferred from homology"/>